<dbReference type="Pfam" id="PF05183">
    <property type="entry name" value="RdRP"/>
    <property type="match status" value="1"/>
</dbReference>
<protein>
    <recommendedName>
        <fullName evidence="1">RNA-dependent RNA polymerase</fullName>
        <ecNumber evidence="1">2.7.7.48</ecNumber>
    </recommendedName>
</protein>
<dbReference type="STRING" id="231916.A0A409VZQ1"/>
<comment type="catalytic activity">
    <reaction evidence="1">
        <text>RNA(n) + a ribonucleoside 5'-triphosphate = RNA(n+1) + diphosphate</text>
        <dbReference type="Rhea" id="RHEA:21248"/>
        <dbReference type="Rhea" id="RHEA-COMP:14527"/>
        <dbReference type="Rhea" id="RHEA-COMP:17342"/>
        <dbReference type="ChEBI" id="CHEBI:33019"/>
        <dbReference type="ChEBI" id="CHEBI:61557"/>
        <dbReference type="ChEBI" id="CHEBI:140395"/>
        <dbReference type="EC" id="2.7.7.48"/>
    </reaction>
</comment>
<keyword evidence="6" id="KW-1185">Reference proteome</keyword>
<dbReference type="AlphaFoldDB" id="A0A409VZQ1"/>
<feature type="region of interest" description="Disordered" evidence="2">
    <location>
        <begin position="1080"/>
        <end position="1099"/>
    </location>
</feature>
<comment type="similarity">
    <text evidence="1">Belongs to the RdRP family.</text>
</comment>
<keyword evidence="1" id="KW-0808">Transferase</keyword>
<dbReference type="InterPro" id="IPR057596">
    <property type="entry name" value="RDRP_core"/>
</dbReference>
<dbReference type="PANTHER" id="PTHR23079:SF55">
    <property type="entry name" value="RNA-DIRECTED RNA POLYMERASE"/>
    <property type="match status" value="1"/>
</dbReference>
<evidence type="ECO:0000313" key="5">
    <source>
        <dbReference type="EMBL" id="PPQ71747.1"/>
    </source>
</evidence>
<dbReference type="InterPro" id="IPR008011">
    <property type="entry name" value="Complex1_LYR_dom"/>
</dbReference>
<evidence type="ECO:0000259" key="3">
    <source>
        <dbReference type="Pfam" id="PF05183"/>
    </source>
</evidence>
<keyword evidence="1" id="KW-0694">RNA-binding</keyword>
<sequence>MPVHNPTLKHFILKHRAISLYRSAVRASIVIPDPVTRKETVAWIRAEFERSRHLTDVSSHLLLLLVSAMEIFMRGLDWNVNKYQVQSELEKVLHSPPLLGLFGPSQTRNFHVHLHQDKRRVRHHAGTGTLTLPNADIGNRFLQLHGSDRPQKPLFIGKKMALFYPSKQPEGRPDVVQQIILQPYEQPWVTQERDRQAEELKESVPLRAIQFAWECRDYTLSIECEHSCAGRAALRFDQDRREIRVRLEHERSYLIVAPYSYINNIHIHNYLGQEPAIVFILNTPLAFEYKPEPELTSFDRFFLGIGTDPPRQRISFLPIPGHKNVAPFASLVLRLICSTTDALAVFRKLCREAQLHRVDDYEYPIDRRGRFSTDALERLRRYVDCVEWCVAFQVEALLRNLYLDALEIIDILPNIQAMLEKEGPKFTAMTLRHFGNLAKHLFWDEGEDPPDILRCLQQAQRETRSLNRLGTLKPSDGSLCDILHVKITPTTMSLDGPVPEQSNRVIRSYDPSHQESFLRVTFTDEGGLQYRFDRDVDGPAFIRRRLGPFMLEGLTIAGRRFEFLAYSQSALKEHSVWFVKPFENGANEVNASSIIAGLGTFDKVDRRLMYCPARYAARISQAFTATDAVQVDVEEIFQIDDISTTDGKYTFTDGVGTMSPALAGEIWIKLRSSKRRRGTSPPSSYQIRFQGSKGMLSVDYKLSGYSMCLRPSMIKFEDPNTTAIEIARAFDRPTPYFLNRPLIMLLEGLGVPYETFKKYQDIAVRATKDAAKSLKHAARLLESHGLGSSYRLPSIILSIDKLHVSSLPNNQFYEKMLAYGINHVLRDLKNHARIPIPNAWTLVGVADVHKFLRPKEIFACVKPVNSKTIYLEGPILISRSPTIHPGDVTIVHAIGCPPPGSPYAREPLANTVVFSVLGDRPIPSCLGGGDLDGDVYNLVPLNLLPEFLPEKLSAPANYEAVPRKEVSHPSTMKDVAEFVMDYINSDVLGLVAINWLIIADMRNIFDTDCMKLASLHSKAVDYPKSGQPVPLKDIPRLPGRQRPDWNAPETVNVSSSKNYYESHRAIGRLFREIDLPIEQPIHDGRPRRKQKKNKEDSDKGINGLTYAIGKLGLSDLAEAIEEHVDEYIDTEAVADEVESIMDLFTRYTSELRGICVVNSLSRARTAQLSEEEAIIGTIIQKSSQPRKRKDLMASLRSSTDLLARAIREQLQGEESNGPYQELQRAWLAWRLALERGNEFGAQSFGWLALGVIFEAIRDIESTKERNL</sequence>
<evidence type="ECO:0000259" key="4">
    <source>
        <dbReference type="Pfam" id="PF05347"/>
    </source>
</evidence>
<gene>
    <name evidence="5" type="ORF">CVT26_007588</name>
</gene>
<feature type="region of interest" description="Disordered" evidence="2">
    <location>
        <begin position="1026"/>
        <end position="1050"/>
    </location>
</feature>
<keyword evidence="1" id="KW-0696">RNA-directed RNA polymerase</keyword>
<dbReference type="GO" id="GO:0031380">
    <property type="term" value="C:nuclear RNA-directed RNA polymerase complex"/>
    <property type="evidence" value="ECO:0007669"/>
    <property type="project" value="TreeGrafter"/>
</dbReference>
<evidence type="ECO:0000256" key="2">
    <source>
        <dbReference type="SAM" id="MobiDB-lite"/>
    </source>
</evidence>
<reference evidence="5 6" key="1">
    <citation type="journal article" date="2018" name="Evol. Lett.">
        <title>Horizontal gene cluster transfer increased hallucinogenic mushroom diversity.</title>
        <authorList>
            <person name="Reynolds H.T."/>
            <person name="Vijayakumar V."/>
            <person name="Gluck-Thaler E."/>
            <person name="Korotkin H.B."/>
            <person name="Matheny P.B."/>
            <person name="Slot J.C."/>
        </authorList>
    </citation>
    <scope>NUCLEOTIDE SEQUENCE [LARGE SCALE GENOMIC DNA]</scope>
    <source>
        <strain evidence="5 6">SRW20</strain>
    </source>
</reference>
<name>A0A409VZQ1_9AGAR</name>
<dbReference type="GO" id="GO:0030422">
    <property type="term" value="P:siRNA processing"/>
    <property type="evidence" value="ECO:0007669"/>
    <property type="project" value="TreeGrafter"/>
</dbReference>
<dbReference type="InterPro" id="IPR007855">
    <property type="entry name" value="RDRP"/>
</dbReference>
<dbReference type="InterPro" id="IPR045293">
    <property type="entry name" value="Complex1_LYR_LYRM2"/>
</dbReference>
<dbReference type="Pfam" id="PF05347">
    <property type="entry name" value="Complex1_LYR"/>
    <property type="match status" value="1"/>
</dbReference>
<dbReference type="EC" id="2.7.7.48" evidence="1"/>
<accession>A0A409VZQ1</accession>
<feature type="domain" description="Complex 1 LYR protein" evidence="4">
    <location>
        <begin position="16"/>
        <end position="58"/>
    </location>
</feature>
<dbReference type="PANTHER" id="PTHR23079">
    <property type="entry name" value="RNA-DEPENDENT RNA POLYMERASE"/>
    <property type="match status" value="1"/>
</dbReference>
<evidence type="ECO:0000256" key="1">
    <source>
        <dbReference type="RuleBase" id="RU363098"/>
    </source>
</evidence>
<dbReference type="OrthoDB" id="6513042at2759"/>
<dbReference type="InParanoid" id="A0A409VZQ1"/>
<organism evidence="5 6">
    <name type="scientific">Gymnopilus dilepis</name>
    <dbReference type="NCBI Taxonomy" id="231916"/>
    <lineage>
        <taxon>Eukaryota</taxon>
        <taxon>Fungi</taxon>
        <taxon>Dikarya</taxon>
        <taxon>Basidiomycota</taxon>
        <taxon>Agaricomycotina</taxon>
        <taxon>Agaricomycetes</taxon>
        <taxon>Agaricomycetidae</taxon>
        <taxon>Agaricales</taxon>
        <taxon>Agaricineae</taxon>
        <taxon>Hymenogastraceae</taxon>
        <taxon>Gymnopilus</taxon>
    </lineage>
</organism>
<dbReference type="CDD" id="cd20262">
    <property type="entry name" value="Complex1_LYR_LYRM2"/>
    <property type="match status" value="1"/>
</dbReference>
<dbReference type="Proteomes" id="UP000284706">
    <property type="component" value="Unassembled WGS sequence"/>
</dbReference>
<feature type="domain" description="RDRP core" evidence="3">
    <location>
        <begin position="487"/>
        <end position="1073"/>
    </location>
</feature>
<comment type="caution">
    <text evidence="5">The sequence shown here is derived from an EMBL/GenBank/DDBJ whole genome shotgun (WGS) entry which is preliminary data.</text>
</comment>
<dbReference type="GO" id="GO:0003968">
    <property type="term" value="F:RNA-directed RNA polymerase activity"/>
    <property type="evidence" value="ECO:0007669"/>
    <property type="project" value="UniProtKB-KW"/>
</dbReference>
<dbReference type="GO" id="GO:0003723">
    <property type="term" value="F:RNA binding"/>
    <property type="evidence" value="ECO:0007669"/>
    <property type="project" value="UniProtKB-KW"/>
</dbReference>
<keyword evidence="1" id="KW-0548">Nucleotidyltransferase</keyword>
<proteinExistence type="inferred from homology"/>
<evidence type="ECO:0000313" key="6">
    <source>
        <dbReference type="Proteomes" id="UP000284706"/>
    </source>
</evidence>
<dbReference type="EMBL" id="NHYE01005489">
    <property type="protein sequence ID" value="PPQ71747.1"/>
    <property type="molecule type" value="Genomic_DNA"/>
</dbReference>